<organism evidence="3 4">
    <name type="scientific">Sphingomonas kyungheensis</name>
    <dbReference type="NCBI Taxonomy" id="1069987"/>
    <lineage>
        <taxon>Bacteria</taxon>
        <taxon>Pseudomonadati</taxon>
        <taxon>Pseudomonadota</taxon>
        <taxon>Alphaproteobacteria</taxon>
        <taxon>Sphingomonadales</taxon>
        <taxon>Sphingomonadaceae</taxon>
        <taxon>Sphingomonas</taxon>
    </lineage>
</organism>
<feature type="transmembrane region" description="Helical" evidence="1">
    <location>
        <begin position="188"/>
        <end position="211"/>
    </location>
</feature>
<evidence type="ECO:0000256" key="1">
    <source>
        <dbReference type="SAM" id="Phobius"/>
    </source>
</evidence>
<proteinExistence type="predicted"/>
<gene>
    <name evidence="3" type="ORF">V8201_05005</name>
</gene>
<comment type="caution">
    <text evidence="3">The sequence shown here is derived from an EMBL/GenBank/DDBJ whole genome shotgun (WGS) entry which is preliminary data.</text>
</comment>
<feature type="transmembrane region" description="Helical" evidence="1">
    <location>
        <begin position="68"/>
        <end position="87"/>
    </location>
</feature>
<evidence type="ECO:0000259" key="2">
    <source>
        <dbReference type="Pfam" id="PF14219"/>
    </source>
</evidence>
<keyword evidence="1" id="KW-0472">Membrane</keyword>
<dbReference type="Pfam" id="PF14219">
    <property type="entry name" value="DUF4328"/>
    <property type="match status" value="1"/>
</dbReference>
<feature type="domain" description="DUF4328" evidence="2">
    <location>
        <begin position="60"/>
        <end position="208"/>
    </location>
</feature>
<feature type="transmembrane region" description="Helical" evidence="1">
    <location>
        <begin position="107"/>
        <end position="128"/>
    </location>
</feature>
<evidence type="ECO:0000313" key="3">
    <source>
        <dbReference type="EMBL" id="MEI5686435.1"/>
    </source>
</evidence>
<keyword evidence="4" id="KW-1185">Reference proteome</keyword>
<name>A0ABU8H026_9SPHN</name>
<reference evidence="3 4" key="1">
    <citation type="journal article" date="2013" name="Int. J. Syst. Evol. Microbiol.">
        <title>Sphingomonas kyungheensis sp. nov., a bacterium with ginsenoside-converting activity isolated from soil of a ginseng field.</title>
        <authorList>
            <person name="Son H.M."/>
            <person name="Yang J.E."/>
            <person name="Park Y."/>
            <person name="Han C.K."/>
            <person name="Kim S.G."/>
            <person name="Kook M."/>
            <person name="Yi T.H."/>
        </authorList>
    </citation>
    <scope>NUCLEOTIDE SEQUENCE [LARGE SCALE GENOMIC DNA]</scope>
    <source>
        <strain evidence="3 4">LMG 26582</strain>
    </source>
</reference>
<keyword evidence="1" id="KW-1133">Transmembrane helix</keyword>
<dbReference type="RefSeq" id="WP_271300318.1">
    <property type="nucleotide sequence ID" value="NZ_JBBBDM010000002.1"/>
</dbReference>
<dbReference type="EMBL" id="JBBBDM010000002">
    <property type="protein sequence ID" value="MEI5686435.1"/>
    <property type="molecule type" value="Genomic_DNA"/>
</dbReference>
<dbReference type="Proteomes" id="UP001367771">
    <property type="component" value="Unassembled WGS sequence"/>
</dbReference>
<protein>
    <submittedName>
        <fullName evidence="3">DUF4328 domain-containing protein</fullName>
    </submittedName>
</protein>
<evidence type="ECO:0000313" key="4">
    <source>
        <dbReference type="Proteomes" id="UP001367771"/>
    </source>
</evidence>
<accession>A0ABU8H026</accession>
<keyword evidence="1" id="KW-0812">Transmembrane</keyword>
<feature type="transmembrane region" description="Helical" evidence="1">
    <location>
        <begin position="12"/>
        <end position="31"/>
    </location>
</feature>
<sequence length="231" mass="24928">MGVTNPKRRDPTTAGGIAVGAIWLWTVLVMLDGIGRIIEICAVSGLGKGAIPRWAFTQVAALSSALQALTAVAFALAALAVLRWVYVTNRNAHALDDRFSTAPQTSPAWAVGWFFVPVAGLIKPLGLISETWRISVAPKAAALVEVPAMLRWWWGLWLANGVLSLVGLRQYIGATLQHDLLTADMLLLVKVAVDIALSAVFSVIILQLSALQRVALIYHSNTGSRRWGRRS</sequence>
<feature type="transmembrane region" description="Helical" evidence="1">
    <location>
        <begin position="149"/>
        <end position="168"/>
    </location>
</feature>
<dbReference type="InterPro" id="IPR025565">
    <property type="entry name" value="DUF4328"/>
</dbReference>